<dbReference type="InterPro" id="IPR036291">
    <property type="entry name" value="NAD(P)-bd_dom_sf"/>
</dbReference>
<dbReference type="InParanoid" id="A0A543AQZ1"/>
<comment type="caution">
    <text evidence="4">The sequence shown here is derived from an EMBL/GenBank/DDBJ whole genome shotgun (WGS) entry which is preliminary data.</text>
</comment>
<protein>
    <submittedName>
        <fullName evidence="4">Short-subunit dehydrogenase</fullName>
    </submittedName>
</protein>
<dbReference type="EMBL" id="VFOW01000001">
    <property type="protein sequence ID" value="TQL74984.1"/>
    <property type="molecule type" value="Genomic_DNA"/>
</dbReference>
<dbReference type="OrthoDB" id="9810734at2"/>
<evidence type="ECO:0000256" key="3">
    <source>
        <dbReference type="RuleBase" id="RU000363"/>
    </source>
</evidence>
<dbReference type="RefSeq" id="WP_142034497.1">
    <property type="nucleotide sequence ID" value="NZ_JBHTGS010000002.1"/>
</dbReference>
<dbReference type="GO" id="GO:0016491">
    <property type="term" value="F:oxidoreductase activity"/>
    <property type="evidence" value="ECO:0007669"/>
    <property type="project" value="UniProtKB-KW"/>
</dbReference>
<dbReference type="SUPFAM" id="SSF51735">
    <property type="entry name" value="NAD(P)-binding Rossmann-fold domains"/>
    <property type="match status" value="1"/>
</dbReference>
<dbReference type="Pfam" id="PF00106">
    <property type="entry name" value="adh_short"/>
    <property type="match status" value="1"/>
</dbReference>
<dbReference type="CDD" id="cd05233">
    <property type="entry name" value="SDR_c"/>
    <property type="match status" value="1"/>
</dbReference>
<organism evidence="4 5">
    <name type="scientific">Stackebrandtia endophytica</name>
    <dbReference type="NCBI Taxonomy" id="1496996"/>
    <lineage>
        <taxon>Bacteria</taxon>
        <taxon>Bacillati</taxon>
        <taxon>Actinomycetota</taxon>
        <taxon>Actinomycetes</taxon>
        <taxon>Glycomycetales</taxon>
        <taxon>Glycomycetaceae</taxon>
        <taxon>Stackebrandtia</taxon>
    </lineage>
</organism>
<dbReference type="PANTHER" id="PTHR44196">
    <property type="entry name" value="DEHYDROGENASE/REDUCTASE SDR FAMILY MEMBER 7B"/>
    <property type="match status" value="1"/>
</dbReference>
<sequence>MRITGSTVLITGASMGIGAATAAEFAHYGANVLLVARSADKLTSLAGEITRRGGIAHIHPADVATPEAVTELITEITDEHGTPDILVNNAGAGRFTYIDDTSPAEFHAMAAVPYLAAGYLTTAVAPAMIKRGSGHIVNVNSPVSRVVWPASAGYAASRWGLRGLTEGLRVDLAGTGVGVTEVIPGEVASEYFTNNPGSSQNIPKISRLMPRLTCQQVATRLVRAVACERREVVFPPLLRAMTTTARLAPRLVSRVVAATGTKRRNR</sequence>
<keyword evidence="5" id="KW-1185">Reference proteome</keyword>
<reference evidence="4 5" key="1">
    <citation type="submission" date="2019-06" db="EMBL/GenBank/DDBJ databases">
        <title>Sequencing the genomes of 1000 actinobacteria strains.</title>
        <authorList>
            <person name="Klenk H.-P."/>
        </authorList>
    </citation>
    <scope>NUCLEOTIDE SEQUENCE [LARGE SCALE GENOMIC DNA]</scope>
    <source>
        <strain evidence="4 5">DSM 45928</strain>
    </source>
</reference>
<evidence type="ECO:0000313" key="4">
    <source>
        <dbReference type="EMBL" id="TQL74984.1"/>
    </source>
</evidence>
<dbReference type="Proteomes" id="UP000317043">
    <property type="component" value="Unassembled WGS sequence"/>
</dbReference>
<dbReference type="PANTHER" id="PTHR44196:SF1">
    <property type="entry name" value="DEHYDROGENASE_REDUCTASE SDR FAMILY MEMBER 7B"/>
    <property type="match status" value="1"/>
</dbReference>
<gene>
    <name evidence="4" type="ORF">FB566_0476</name>
</gene>
<comment type="similarity">
    <text evidence="1 3">Belongs to the short-chain dehydrogenases/reductases (SDR) family.</text>
</comment>
<evidence type="ECO:0000256" key="2">
    <source>
        <dbReference type="ARBA" id="ARBA00023002"/>
    </source>
</evidence>
<evidence type="ECO:0000256" key="1">
    <source>
        <dbReference type="ARBA" id="ARBA00006484"/>
    </source>
</evidence>
<dbReference type="FunCoup" id="A0A543AQZ1">
    <property type="interactions" value="102"/>
</dbReference>
<keyword evidence="2" id="KW-0560">Oxidoreductase</keyword>
<name>A0A543AQZ1_9ACTN</name>
<dbReference type="AlphaFoldDB" id="A0A543AQZ1"/>
<accession>A0A543AQZ1</accession>
<dbReference type="GO" id="GO:0016020">
    <property type="term" value="C:membrane"/>
    <property type="evidence" value="ECO:0007669"/>
    <property type="project" value="TreeGrafter"/>
</dbReference>
<dbReference type="PRINTS" id="PR00080">
    <property type="entry name" value="SDRFAMILY"/>
</dbReference>
<dbReference type="PRINTS" id="PR00081">
    <property type="entry name" value="GDHRDH"/>
</dbReference>
<dbReference type="Gene3D" id="3.40.50.720">
    <property type="entry name" value="NAD(P)-binding Rossmann-like Domain"/>
    <property type="match status" value="1"/>
</dbReference>
<evidence type="ECO:0000313" key="5">
    <source>
        <dbReference type="Proteomes" id="UP000317043"/>
    </source>
</evidence>
<dbReference type="InterPro" id="IPR002347">
    <property type="entry name" value="SDR_fam"/>
</dbReference>
<proteinExistence type="inferred from homology"/>